<organism evidence="1 2">
    <name type="scientific">Thermogutta terrifontis</name>
    <dbReference type="NCBI Taxonomy" id="1331910"/>
    <lineage>
        <taxon>Bacteria</taxon>
        <taxon>Pseudomonadati</taxon>
        <taxon>Planctomycetota</taxon>
        <taxon>Planctomycetia</taxon>
        <taxon>Pirellulales</taxon>
        <taxon>Thermoguttaceae</taxon>
        <taxon>Thermogutta</taxon>
    </lineage>
</organism>
<protein>
    <submittedName>
        <fullName evidence="1">Uncharacterized protein</fullName>
    </submittedName>
</protein>
<dbReference type="AlphaFoldDB" id="A0A286RG51"/>
<dbReference type="Proteomes" id="UP000215086">
    <property type="component" value="Chromosome"/>
</dbReference>
<name>A0A286RG51_9BACT</name>
<sequence length="455" mass="51518">MTISLTKFRVGLPALRFSVQITHSVPRIVTAFERITLVMCDRLSGDPLFRRLPLVRAFEDFLCVPDAAPLVNAVINELITVGAVAPRRKDCDPQWLRFEELEITSAGQQMLADNQIEARSQVHEESFLFDPIGPRILSEEDALRYSSQSPAIRVNPEVFQNLFPENLIREWIPNARFPWWRPQARIQGLRPIAEPEILWREVMASVDLRDGRIALQLPNETETEYINCLPAAEIVGRFLTPALGLDKLRGERLETWPIVSSSSGDSGGGQWVALPRFAETIPDSVRWCIVHPKLLSLAVSVQAQGRLIVSYDPNLSHDLAVRWNSDGAGCQVMERGDWPFPDSVLCVCETQALIGHCLRVRVQDEEVLLPVGVWTANTTSAPGEADVFRDLASRLRQVPDEDRLVIPRWWQRRETFETQTRQTLAQAGYSMSEAEALIARLETRFTNIQKRRGAR</sequence>
<gene>
    <name evidence="1" type="ORF">THTE_2334</name>
</gene>
<dbReference type="OrthoDB" id="9155983at2"/>
<dbReference type="KEGG" id="ttf:THTE_2334"/>
<dbReference type="RefSeq" id="WP_095415124.1">
    <property type="nucleotide sequence ID" value="NZ_CP018477.1"/>
</dbReference>
<evidence type="ECO:0000313" key="1">
    <source>
        <dbReference type="EMBL" id="ASV74936.1"/>
    </source>
</evidence>
<reference evidence="1 2" key="1">
    <citation type="journal article" name="Front. Microbiol.">
        <title>Sugar Metabolism of the First Thermophilic Planctomycete Thermogutta terrifontis: Comparative Genomic and Transcriptomic Approaches.</title>
        <authorList>
            <person name="Elcheninov A.G."/>
            <person name="Menzel P."/>
            <person name="Gudbergsdottir S.R."/>
            <person name="Slesarev A.I."/>
            <person name="Kadnikov V.V."/>
            <person name="Krogh A."/>
            <person name="Bonch-Osmolovskaya E.A."/>
            <person name="Peng X."/>
            <person name="Kublanov I.V."/>
        </authorList>
    </citation>
    <scope>NUCLEOTIDE SEQUENCE [LARGE SCALE GENOMIC DNA]</scope>
    <source>
        <strain evidence="1 2">R1</strain>
    </source>
</reference>
<dbReference type="EMBL" id="CP018477">
    <property type="protein sequence ID" value="ASV74936.1"/>
    <property type="molecule type" value="Genomic_DNA"/>
</dbReference>
<evidence type="ECO:0000313" key="2">
    <source>
        <dbReference type="Proteomes" id="UP000215086"/>
    </source>
</evidence>
<accession>A0A286RG51</accession>
<proteinExistence type="predicted"/>
<keyword evidence="2" id="KW-1185">Reference proteome</keyword>